<sequence>MEKMILFHLMTILSVLVIASSQDTDATPTSNLMAGTISNRVDKPIPQGILNSPRTSTEIPEKDDHKMKRYPVASFDFDHIAAPFIITAWIFAACCAKIDSFTRSYQQSLSLNLMSSLESKLYSSPPTDSFSEMSRKKLAI</sequence>
<evidence type="ECO:0008006" key="4">
    <source>
        <dbReference type="Google" id="ProtNLM"/>
    </source>
</evidence>
<keyword evidence="1" id="KW-0732">Signal</keyword>
<keyword evidence="3" id="KW-1185">Reference proteome</keyword>
<organism evidence="2 3">
    <name type="scientific">Trichonephila clavipes</name>
    <name type="common">Golden silk orbweaver</name>
    <name type="synonym">Nephila clavipes</name>
    <dbReference type="NCBI Taxonomy" id="2585209"/>
    <lineage>
        <taxon>Eukaryota</taxon>
        <taxon>Metazoa</taxon>
        <taxon>Ecdysozoa</taxon>
        <taxon>Arthropoda</taxon>
        <taxon>Chelicerata</taxon>
        <taxon>Arachnida</taxon>
        <taxon>Araneae</taxon>
        <taxon>Araneomorphae</taxon>
        <taxon>Entelegynae</taxon>
        <taxon>Araneoidea</taxon>
        <taxon>Nephilidae</taxon>
        <taxon>Trichonephila</taxon>
    </lineage>
</organism>
<feature type="chain" id="PRO_5036497998" description="Transmembrane protein" evidence="1">
    <location>
        <begin position="22"/>
        <end position="140"/>
    </location>
</feature>
<dbReference type="Proteomes" id="UP000887159">
    <property type="component" value="Unassembled WGS sequence"/>
</dbReference>
<gene>
    <name evidence="2" type="ORF">TNCV_258491</name>
</gene>
<comment type="caution">
    <text evidence="2">The sequence shown here is derived from an EMBL/GenBank/DDBJ whole genome shotgun (WGS) entry which is preliminary data.</text>
</comment>
<evidence type="ECO:0000256" key="1">
    <source>
        <dbReference type="SAM" id="SignalP"/>
    </source>
</evidence>
<proteinExistence type="predicted"/>
<dbReference type="AlphaFoldDB" id="A0A8X6S0H2"/>
<reference evidence="2" key="1">
    <citation type="submission" date="2020-08" db="EMBL/GenBank/DDBJ databases">
        <title>Multicomponent nature underlies the extraordinary mechanical properties of spider dragline silk.</title>
        <authorList>
            <person name="Kono N."/>
            <person name="Nakamura H."/>
            <person name="Mori M."/>
            <person name="Yoshida Y."/>
            <person name="Ohtoshi R."/>
            <person name="Malay A.D."/>
            <person name="Moran D.A.P."/>
            <person name="Tomita M."/>
            <person name="Numata K."/>
            <person name="Arakawa K."/>
        </authorList>
    </citation>
    <scope>NUCLEOTIDE SEQUENCE</scope>
</reference>
<protein>
    <recommendedName>
        <fullName evidence="4">Transmembrane protein</fullName>
    </recommendedName>
</protein>
<evidence type="ECO:0000313" key="2">
    <source>
        <dbReference type="EMBL" id="GFX99810.1"/>
    </source>
</evidence>
<feature type="signal peptide" evidence="1">
    <location>
        <begin position="1"/>
        <end position="21"/>
    </location>
</feature>
<dbReference type="EMBL" id="BMAU01021215">
    <property type="protein sequence ID" value="GFX99810.1"/>
    <property type="molecule type" value="Genomic_DNA"/>
</dbReference>
<evidence type="ECO:0000313" key="3">
    <source>
        <dbReference type="Proteomes" id="UP000887159"/>
    </source>
</evidence>
<accession>A0A8X6S0H2</accession>
<name>A0A8X6S0H2_TRICX</name>